<reference evidence="2 3" key="1">
    <citation type="submission" date="2014-06" db="EMBL/GenBank/DDBJ databases">
        <title>Genome characterization of distinct group I Clostridium botulinum lineages.</title>
        <authorList>
            <person name="Giordani F."/>
            <person name="Anselmo A."/>
            <person name="Fillo S."/>
            <person name="Palozzi A.M."/>
            <person name="Fortunato A."/>
            <person name="Gentile B."/>
            <person name="Ciammaruconi A."/>
            <person name="Anniballi F."/>
            <person name="De Medici D."/>
            <person name="Lista F."/>
        </authorList>
    </citation>
    <scope>NUCLEOTIDE SEQUENCE [LARGE SCALE GENOMIC DNA]</scope>
    <source>
        <strain evidence="2 3">B2 450</strain>
    </source>
</reference>
<evidence type="ECO:0008006" key="4">
    <source>
        <dbReference type="Google" id="ProtNLM"/>
    </source>
</evidence>
<keyword evidence="1" id="KW-0472">Membrane</keyword>
<accession>A0A0D1A0D8</accession>
<proteinExistence type="predicted"/>
<dbReference type="PATRIC" id="fig|1379739.3.peg.2799"/>
<dbReference type="EMBL" id="JXSU01000007">
    <property type="protein sequence ID" value="KIS24278.1"/>
    <property type="molecule type" value="Genomic_DNA"/>
</dbReference>
<sequence length="43" mass="5062">MMLFLKGGKIEMKREKREKMTKVLVVVMTIVFIASILPMFFAR</sequence>
<keyword evidence="1" id="KW-0812">Transmembrane</keyword>
<name>A0A0D1A0D8_CLOBO</name>
<comment type="caution">
    <text evidence="2">The sequence shown here is derived from an EMBL/GenBank/DDBJ whole genome shotgun (WGS) entry which is preliminary data.</text>
</comment>
<evidence type="ECO:0000313" key="2">
    <source>
        <dbReference type="EMBL" id="KIS24278.1"/>
    </source>
</evidence>
<protein>
    <recommendedName>
        <fullName evidence="4">DUF4044 domain-containing protein</fullName>
    </recommendedName>
</protein>
<dbReference type="AlphaFoldDB" id="A0A0D1A0D8"/>
<feature type="transmembrane region" description="Helical" evidence="1">
    <location>
        <begin position="21"/>
        <end position="41"/>
    </location>
</feature>
<keyword evidence="1" id="KW-1133">Transmembrane helix</keyword>
<dbReference type="Proteomes" id="UP000032250">
    <property type="component" value="Unassembled WGS sequence"/>
</dbReference>
<gene>
    <name evidence="2" type="ORF">N495_12075</name>
</gene>
<evidence type="ECO:0000313" key="3">
    <source>
        <dbReference type="Proteomes" id="UP000032250"/>
    </source>
</evidence>
<organism evidence="2 3">
    <name type="scientific">Clostridium botulinum B2 450</name>
    <dbReference type="NCBI Taxonomy" id="1379739"/>
    <lineage>
        <taxon>Bacteria</taxon>
        <taxon>Bacillati</taxon>
        <taxon>Bacillota</taxon>
        <taxon>Clostridia</taxon>
        <taxon>Eubacteriales</taxon>
        <taxon>Clostridiaceae</taxon>
        <taxon>Clostridium</taxon>
    </lineage>
</organism>
<evidence type="ECO:0000256" key="1">
    <source>
        <dbReference type="SAM" id="Phobius"/>
    </source>
</evidence>
<dbReference type="HOGENOM" id="CLU_218651_0_0_9"/>